<dbReference type="GO" id="GO:0005886">
    <property type="term" value="C:plasma membrane"/>
    <property type="evidence" value="ECO:0007669"/>
    <property type="project" value="TreeGrafter"/>
</dbReference>
<dbReference type="Ensembl" id="ENSPKIT00000018288.1">
    <property type="protein sequence ID" value="ENSPKIP00000037324.1"/>
    <property type="gene ID" value="ENSPKIG00000015544.1"/>
</dbReference>
<dbReference type="PRINTS" id="PR00196">
    <property type="entry name" value="ANNEXIN"/>
</dbReference>
<reference evidence="5" key="2">
    <citation type="submission" date="2025-09" db="UniProtKB">
        <authorList>
            <consortium name="Ensembl"/>
        </authorList>
    </citation>
    <scope>IDENTIFICATION</scope>
</reference>
<dbReference type="GeneTree" id="ENSGT00940000166692"/>
<dbReference type="GO" id="GO:0005509">
    <property type="term" value="F:calcium ion binding"/>
    <property type="evidence" value="ECO:0007669"/>
    <property type="project" value="InterPro"/>
</dbReference>
<evidence type="ECO:0000313" key="6">
    <source>
        <dbReference type="Proteomes" id="UP000261540"/>
    </source>
</evidence>
<dbReference type="GO" id="GO:0005544">
    <property type="term" value="F:calcium-dependent phospholipid binding"/>
    <property type="evidence" value="ECO:0007669"/>
    <property type="project" value="UniProtKB-KW"/>
</dbReference>
<comment type="similarity">
    <text evidence="1 4">Belongs to the annexin family.</text>
</comment>
<evidence type="ECO:0000256" key="1">
    <source>
        <dbReference type="ARBA" id="ARBA00007831"/>
    </source>
</evidence>
<dbReference type="Proteomes" id="UP000261540">
    <property type="component" value="Unplaced"/>
</dbReference>
<dbReference type="PROSITE" id="PS51897">
    <property type="entry name" value="ANNEXIN_2"/>
    <property type="match status" value="3"/>
</dbReference>
<dbReference type="InterPro" id="IPR002390">
    <property type="entry name" value="ANX3"/>
</dbReference>
<dbReference type="GO" id="GO:0005634">
    <property type="term" value="C:nucleus"/>
    <property type="evidence" value="ECO:0007669"/>
    <property type="project" value="TreeGrafter"/>
</dbReference>
<keyword evidence="6" id="KW-1185">Reference proteome</keyword>
<organism evidence="5 6">
    <name type="scientific">Paramormyrops kingsleyae</name>
    <dbReference type="NCBI Taxonomy" id="1676925"/>
    <lineage>
        <taxon>Eukaryota</taxon>
        <taxon>Metazoa</taxon>
        <taxon>Chordata</taxon>
        <taxon>Craniata</taxon>
        <taxon>Vertebrata</taxon>
        <taxon>Euteleostomi</taxon>
        <taxon>Actinopterygii</taxon>
        <taxon>Neopterygii</taxon>
        <taxon>Teleostei</taxon>
        <taxon>Osteoglossocephala</taxon>
        <taxon>Osteoglossomorpha</taxon>
        <taxon>Osteoglossiformes</taxon>
        <taxon>Mormyridae</taxon>
        <taxon>Paramormyrops</taxon>
    </lineage>
</organism>
<dbReference type="SUPFAM" id="SSF47874">
    <property type="entry name" value="Annexin"/>
    <property type="match status" value="1"/>
</dbReference>
<protein>
    <recommendedName>
        <fullName evidence="4">Annexin</fullName>
    </recommendedName>
</protein>
<dbReference type="PANTHER" id="PTHR10502:SF8">
    <property type="entry name" value="ANNEXIN"/>
    <property type="match status" value="1"/>
</dbReference>
<dbReference type="SMART" id="SM00335">
    <property type="entry name" value="ANX"/>
    <property type="match status" value="3"/>
</dbReference>
<dbReference type="InterPro" id="IPR001464">
    <property type="entry name" value="Annexin"/>
</dbReference>
<dbReference type="GO" id="GO:0005737">
    <property type="term" value="C:cytoplasm"/>
    <property type="evidence" value="ECO:0007669"/>
    <property type="project" value="TreeGrafter"/>
</dbReference>
<accession>A0A3B3T390</accession>
<dbReference type="FunFam" id="1.10.220.10:FF:000003">
    <property type="entry name" value="Annexin"/>
    <property type="match status" value="1"/>
</dbReference>
<proteinExistence type="inferred from homology"/>
<dbReference type="PRINTS" id="PR00199">
    <property type="entry name" value="ANNEXINIII"/>
</dbReference>
<evidence type="ECO:0000313" key="5">
    <source>
        <dbReference type="Ensembl" id="ENSPKIP00000037324.1"/>
    </source>
</evidence>
<dbReference type="PROSITE" id="PS00223">
    <property type="entry name" value="ANNEXIN_1"/>
    <property type="match status" value="1"/>
</dbReference>
<evidence type="ECO:0000256" key="3">
    <source>
        <dbReference type="ARBA" id="ARBA00023216"/>
    </source>
</evidence>
<comment type="domain">
    <text evidence="4">A pair of annexin repeats may form one binding site for calcium and phospholipid.</text>
</comment>
<sequence>PPRAPHARTHPGRRNLRSPQTACNASLVIIHTEPGTVASSPLCFKEMWWGTLGTVRPFPGFNPQKDAQEIKTALEKKDGNTLVRILTNRTNAQRQLIARAYHNLTGKDMSFTLKKCLSGALQDLMLGLVMTPSQFDAHRLRQAMEGLGTDEEALLEVLCTRSTEQLKDITVAYKQEFDRYLENDLISETSKDFTTLLLAILKKQRENQQGVIDYELIDGDVNTLTDAFSSKKVDIAPWIKVLTTRDAEHLNRVLSKWERVQGVLVEKVIQNHFSGDLKLGFRILVQSIQNSPLYLAQRLQTSMKKSSVVRGILVSHCEEDLLSIRVEFRRLAGLSLYSALQKDFKGELQQAFLALCGAEDL</sequence>
<keyword evidence="2 4" id="KW-0677">Repeat</keyword>
<dbReference type="InterPro" id="IPR018502">
    <property type="entry name" value="Annexin_repeat"/>
</dbReference>
<dbReference type="PANTHER" id="PTHR10502">
    <property type="entry name" value="ANNEXIN"/>
    <property type="match status" value="1"/>
</dbReference>
<dbReference type="GO" id="GO:0004859">
    <property type="term" value="F:phospholipase inhibitor activity"/>
    <property type="evidence" value="ECO:0007669"/>
    <property type="project" value="InterPro"/>
</dbReference>
<keyword evidence="3 4" id="KW-0041">Annexin</keyword>
<dbReference type="AlphaFoldDB" id="A0A3B3T390"/>
<evidence type="ECO:0000256" key="4">
    <source>
        <dbReference type="RuleBase" id="RU003540"/>
    </source>
</evidence>
<keyword evidence="4" id="KW-0106">Calcium</keyword>
<dbReference type="Gene3D" id="1.10.220.10">
    <property type="entry name" value="Annexin"/>
    <property type="match status" value="4"/>
</dbReference>
<dbReference type="GO" id="GO:0001786">
    <property type="term" value="F:phosphatidylserine binding"/>
    <property type="evidence" value="ECO:0007669"/>
    <property type="project" value="TreeGrafter"/>
</dbReference>
<evidence type="ECO:0000256" key="2">
    <source>
        <dbReference type="ARBA" id="ARBA00022737"/>
    </source>
</evidence>
<reference evidence="5" key="1">
    <citation type="submission" date="2025-08" db="UniProtKB">
        <authorList>
            <consortium name="Ensembl"/>
        </authorList>
    </citation>
    <scope>IDENTIFICATION</scope>
</reference>
<dbReference type="InterPro" id="IPR037104">
    <property type="entry name" value="Annexin_sf"/>
</dbReference>
<dbReference type="STRING" id="1676925.ENSPKIP00000037324"/>
<keyword evidence="4" id="KW-0111">Calcium/phospholipid-binding</keyword>
<name>A0A3B3T390_9TELE</name>
<dbReference type="InterPro" id="IPR018252">
    <property type="entry name" value="Annexin_repeat_CS"/>
</dbReference>
<dbReference type="GO" id="GO:0012506">
    <property type="term" value="C:vesicle membrane"/>
    <property type="evidence" value="ECO:0007669"/>
    <property type="project" value="TreeGrafter"/>
</dbReference>
<dbReference type="Pfam" id="PF00191">
    <property type="entry name" value="Annexin"/>
    <property type="match status" value="3"/>
</dbReference>